<evidence type="ECO:0000313" key="1">
    <source>
        <dbReference type="EMBL" id="CAA0831087.1"/>
    </source>
</evidence>
<keyword evidence="2" id="KW-1185">Reference proteome</keyword>
<gene>
    <name evidence="1" type="ORF">SHERM_26470</name>
</gene>
<dbReference type="OrthoDB" id="1892356at2759"/>
<dbReference type="GO" id="GO:0005739">
    <property type="term" value="C:mitochondrion"/>
    <property type="evidence" value="ECO:0007669"/>
    <property type="project" value="TreeGrafter"/>
</dbReference>
<evidence type="ECO:0000313" key="2">
    <source>
        <dbReference type="Proteomes" id="UP001153555"/>
    </source>
</evidence>
<proteinExistence type="predicted"/>
<dbReference type="AlphaFoldDB" id="A0A9N7NL47"/>
<name>A0A9N7NL47_STRHE</name>
<dbReference type="Proteomes" id="UP001153555">
    <property type="component" value="Unassembled WGS sequence"/>
</dbReference>
<comment type="caution">
    <text evidence="1">The sequence shown here is derived from an EMBL/GenBank/DDBJ whole genome shotgun (WGS) entry which is preliminary data.</text>
</comment>
<protein>
    <submittedName>
        <fullName evidence="1">Tetratricopeptide repeat (TPR)-like superfamily protein</fullName>
    </submittedName>
</protein>
<organism evidence="1 2">
    <name type="scientific">Striga hermonthica</name>
    <name type="common">Purple witchweed</name>
    <name type="synonym">Buchnera hermonthica</name>
    <dbReference type="NCBI Taxonomy" id="68872"/>
    <lineage>
        <taxon>Eukaryota</taxon>
        <taxon>Viridiplantae</taxon>
        <taxon>Streptophyta</taxon>
        <taxon>Embryophyta</taxon>
        <taxon>Tracheophyta</taxon>
        <taxon>Spermatophyta</taxon>
        <taxon>Magnoliopsida</taxon>
        <taxon>eudicotyledons</taxon>
        <taxon>Gunneridae</taxon>
        <taxon>Pentapetalae</taxon>
        <taxon>asterids</taxon>
        <taxon>lamiids</taxon>
        <taxon>Lamiales</taxon>
        <taxon>Orobanchaceae</taxon>
        <taxon>Buchnereae</taxon>
        <taxon>Striga</taxon>
    </lineage>
</organism>
<dbReference type="PANTHER" id="PTHR47868">
    <property type="entry name" value="OS05G0457700 PROTEIN"/>
    <property type="match status" value="1"/>
</dbReference>
<accession>A0A9N7NL47</accession>
<sequence>MRLTTKLSRAVRLSLVKLPFSANYGGAGAETRQTLLHRPRRLHARPEELCVRVTGVGSEDAVSDLALQTLVSIRLEIGDGGGFEVSEACISALKGLIELICGNLDSVIQSLPQVKDFCDPNNLGACNMTSDKVAITAACALGQLEAHMGNFSDAEEILSAALKKMEEHFRLVPSYEQALMDVRKQIEREWSAFRYVKKKQRPKHSPKKTLANNLERCHHITVLSLC</sequence>
<dbReference type="EMBL" id="CACSLK010027831">
    <property type="protein sequence ID" value="CAA0831087.1"/>
    <property type="molecule type" value="Genomic_DNA"/>
</dbReference>
<dbReference type="PANTHER" id="PTHR47868:SF2">
    <property type="entry name" value="OS05G0457700 PROTEIN"/>
    <property type="match status" value="1"/>
</dbReference>
<reference evidence="1" key="1">
    <citation type="submission" date="2019-12" db="EMBL/GenBank/DDBJ databases">
        <authorList>
            <person name="Scholes J."/>
        </authorList>
    </citation>
    <scope>NUCLEOTIDE SEQUENCE</scope>
</reference>